<dbReference type="EMBL" id="CM043018">
    <property type="protein sequence ID" value="KAI4463220.1"/>
    <property type="molecule type" value="Genomic_DNA"/>
</dbReference>
<comment type="caution">
    <text evidence="1">The sequence shown here is derived from an EMBL/GenBank/DDBJ whole genome shotgun (WGS) entry which is preliminary data.</text>
</comment>
<dbReference type="Proteomes" id="UP001056778">
    <property type="component" value="Chromosome 4"/>
</dbReference>
<reference evidence="1" key="1">
    <citation type="submission" date="2022-04" db="EMBL/GenBank/DDBJ databases">
        <title>Chromosome-scale genome assembly of Holotrichia oblita Faldermann.</title>
        <authorList>
            <person name="Rongchong L."/>
        </authorList>
    </citation>
    <scope>NUCLEOTIDE SEQUENCE</scope>
    <source>
        <strain evidence="1">81SQS9</strain>
    </source>
</reference>
<sequence length="137" mass="15835">MEKGEAGKFKGKTLDEINLHLEDDLIEETVGDAEERDDVLAEETGATGEDNENENKSTDEQNVVNKTKKGQKRVLVPWTENQKKVVLDYFKTHIKANRPPKRGECDDLISKYSDLLKNKNWLKIKVFVQNQYKNKKK</sequence>
<proteinExistence type="predicted"/>
<evidence type="ECO:0000313" key="1">
    <source>
        <dbReference type="EMBL" id="KAI4463220.1"/>
    </source>
</evidence>
<gene>
    <name evidence="1" type="ORF">MML48_4g00004244</name>
</gene>
<organism evidence="1 2">
    <name type="scientific">Holotrichia oblita</name>
    <name type="common">Chafer beetle</name>
    <dbReference type="NCBI Taxonomy" id="644536"/>
    <lineage>
        <taxon>Eukaryota</taxon>
        <taxon>Metazoa</taxon>
        <taxon>Ecdysozoa</taxon>
        <taxon>Arthropoda</taxon>
        <taxon>Hexapoda</taxon>
        <taxon>Insecta</taxon>
        <taxon>Pterygota</taxon>
        <taxon>Neoptera</taxon>
        <taxon>Endopterygota</taxon>
        <taxon>Coleoptera</taxon>
        <taxon>Polyphaga</taxon>
        <taxon>Scarabaeiformia</taxon>
        <taxon>Scarabaeidae</taxon>
        <taxon>Melolonthinae</taxon>
        <taxon>Holotrichia</taxon>
    </lineage>
</organism>
<protein>
    <submittedName>
        <fullName evidence="1">Uncharacterized protein</fullName>
    </submittedName>
</protein>
<evidence type="ECO:0000313" key="2">
    <source>
        <dbReference type="Proteomes" id="UP001056778"/>
    </source>
</evidence>
<keyword evidence="2" id="KW-1185">Reference proteome</keyword>
<accession>A0ACB9T8P9</accession>
<name>A0ACB9T8P9_HOLOL</name>